<gene>
    <name evidence="1" type="ORF">QG37_04737</name>
</gene>
<dbReference type="EMBL" id="LGST01000032">
    <property type="protein sequence ID" value="KND98386.1"/>
    <property type="molecule type" value="Genomic_DNA"/>
</dbReference>
<sequence length="100" mass="11603">MTTTIQSSNPSILEETPTKSAFTSWIHEMLKKNSSNFSSISQRQNYGWAAFGNLLHRAWVLVAVHNNRNPALRRMRRYQVQELKALKRRGIFIIQLTSTK</sequence>
<evidence type="ECO:0000313" key="1">
    <source>
        <dbReference type="EMBL" id="KND98386.1"/>
    </source>
</evidence>
<protein>
    <submittedName>
        <fullName evidence="1">Uncharacterized protein</fullName>
    </submittedName>
</protein>
<proteinExistence type="predicted"/>
<dbReference type="Proteomes" id="UP000037122">
    <property type="component" value="Unassembled WGS sequence"/>
</dbReference>
<accession>A0A0L0NW52</accession>
<dbReference type="VEuPathDB" id="FungiDB:QG37_04737"/>
<comment type="caution">
    <text evidence="1">The sequence shown here is derived from an EMBL/GenBank/DDBJ whole genome shotgun (WGS) entry which is preliminary data.</text>
</comment>
<dbReference type="AlphaFoldDB" id="A0A0L0NW52"/>
<name>A0A0L0NW52_CANAR</name>
<organism evidence="1 2">
    <name type="scientific">Candidozyma auris</name>
    <name type="common">Yeast</name>
    <name type="synonym">Candida auris</name>
    <dbReference type="NCBI Taxonomy" id="498019"/>
    <lineage>
        <taxon>Eukaryota</taxon>
        <taxon>Fungi</taxon>
        <taxon>Dikarya</taxon>
        <taxon>Ascomycota</taxon>
        <taxon>Saccharomycotina</taxon>
        <taxon>Pichiomycetes</taxon>
        <taxon>Metschnikowiaceae</taxon>
        <taxon>Candidozyma</taxon>
    </lineage>
</organism>
<reference evidence="2" key="1">
    <citation type="journal article" date="2015" name="BMC Genomics">
        <title>Draft genome of a commonly misdiagnosed multidrug resistant pathogen Candida auris.</title>
        <authorList>
            <person name="Chatterjee S."/>
            <person name="Alampalli S.V."/>
            <person name="Nageshan R.K."/>
            <person name="Chettiar S.T."/>
            <person name="Joshi S."/>
            <person name="Tatu U.S."/>
        </authorList>
    </citation>
    <scope>NUCLEOTIDE SEQUENCE [LARGE SCALE GENOMIC DNA]</scope>
    <source>
        <strain evidence="2">6684</strain>
    </source>
</reference>
<evidence type="ECO:0000313" key="2">
    <source>
        <dbReference type="Proteomes" id="UP000037122"/>
    </source>
</evidence>